<organism evidence="1 2">
    <name type="scientific">Xenopus laevis</name>
    <name type="common">African clawed frog</name>
    <dbReference type="NCBI Taxonomy" id="8355"/>
    <lineage>
        <taxon>Eukaryota</taxon>
        <taxon>Metazoa</taxon>
        <taxon>Chordata</taxon>
        <taxon>Craniata</taxon>
        <taxon>Vertebrata</taxon>
        <taxon>Euteleostomi</taxon>
        <taxon>Amphibia</taxon>
        <taxon>Batrachia</taxon>
        <taxon>Anura</taxon>
        <taxon>Pipoidea</taxon>
        <taxon>Pipidae</taxon>
        <taxon>Xenopodinae</taxon>
        <taxon>Xenopus</taxon>
        <taxon>Xenopus</taxon>
    </lineage>
</organism>
<accession>A0A974C8U1</accession>
<proteinExistence type="predicted"/>
<dbReference type="Proteomes" id="UP000694892">
    <property type="component" value="Chromosome 8L"/>
</dbReference>
<dbReference type="EMBL" id="CM004480">
    <property type="protein sequence ID" value="OCT68714.1"/>
    <property type="molecule type" value="Genomic_DNA"/>
</dbReference>
<dbReference type="AlphaFoldDB" id="A0A974C8U1"/>
<name>A0A974C8U1_XENLA</name>
<reference evidence="2" key="1">
    <citation type="journal article" date="2016" name="Nature">
        <title>Genome evolution in the allotetraploid frog Xenopus laevis.</title>
        <authorList>
            <person name="Session A.M."/>
            <person name="Uno Y."/>
            <person name="Kwon T."/>
            <person name="Chapman J.A."/>
            <person name="Toyoda A."/>
            <person name="Takahashi S."/>
            <person name="Fukui A."/>
            <person name="Hikosaka A."/>
            <person name="Suzuki A."/>
            <person name="Kondo M."/>
            <person name="van Heeringen S.J."/>
            <person name="Quigley I."/>
            <person name="Heinz S."/>
            <person name="Ogino H."/>
            <person name="Ochi H."/>
            <person name="Hellsten U."/>
            <person name="Lyons J.B."/>
            <person name="Simakov O."/>
            <person name="Putnam N."/>
            <person name="Stites J."/>
            <person name="Kuroki Y."/>
            <person name="Tanaka T."/>
            <person name="Michiue T."/>
            <person name="Watanabe M."/>
            <person name="Bogdanovic O."/>
            <person name="Lister R."/>
            <person name="Georgiou G."/>
            <person name="Paranjpe S.S."/>
            <person name="van Kruijsbergen I."/>
            <person name="Shu S."/>
            <person name="Carlson J."/>
            <person name="Kinoshita T."/>
            <person name="Ohta Y."/>
            <person name="Mawaribuchi S."/>
            <person name="Jenkins J."/>
            <person name="Grimwood J."/>
            <person name="Schmutz J."/>
            <person name="Mitros T."/>
            <person name="Mozaffari S.V."/>
            <person name="Suzuki Y."/>
            <person name="Haramoto Y."/>
            <person name="Yamamoto T.S."/>
            <person name="Takagi C."/>
            <person name="Heald R."/>
            <person name="Miller K."/>
            <person name="Haudenschild C."/>
            <person name="Kitzman J."/>
            <person name="Nakayama T."/>
            <person name="Izutsu Y."/>
            <person name="Robert J."/>
            <person name="Fortriede J."/>
            <person name="Burns K."/>
            <person name="Lotay V."/>
            <person name="Karimi K."/>
            <person name="Yasuoka Y."/>
            <person name="Dichmann D.S."/>
            <person name="Flajnik M.F."/>
            <person name="Houston D.W."/>
            <person name="Shendure J."/>
            <person name="DuPasquier L."/>
            <person name="Vize P.D."/>
            <person name="Zorn A.M."/>
            <person name="Ito M."/>
            <person name="Marcotte E.M."/>
            <person name="Wallingford J.B."/>
            <person name="Ito Y."/>
            <person name="Asashima M."/>
            <person name="Ueno N."/>
            <person name="Matsuda Y."/>
            <person name="Veenstra G.J."/>
            <person name="Fujiyama A."/>
            <person name="Harland R.M."/>
            <person name="Taira M."/>
            <person name="Rokhsar D.S."/>
        </authorList>
    </citation>
    <scope>NUCLEOTIDE SEQUENCE [LARGE SCALE GENOMIC DNA]</scope>
    <source>
        <strain evidence="2">J</strain>
    </source>
</reference>
<gene>
    <name evidence="1" type="ORF">XELAEV_18040002mg</name>
</gene>
<sequence length="81" mass="8816">MTIIMKLTLLEEKAEGVKGDGGTDLREVEHFAVTCEAVRHSSPTAGNYCSIPAFNCGYPNCCITYNYQLGIGPLIMTLQCL</sequence>
<protein>
    <submittedName>
        <fullName evidence="1">Uncharacterized protein</fullName>
    </submittedName>
</protein>
<evidence type="ECO:0000313" key="1">
    <source>
        <dbReference type="EMBL" id="OCT68714.1"/>
    </source>
</evidence>
<evidence type="ECO:0000313" key="2">
    <source>
        <dbReference type="Proteomes" id="UP000694892"/>
    </source>
</evidence>